<feature type="domain" description="FecR N-terminal" evidence="2">
    <location>
        <begin position="16"/>
        <end position="58"/>
    </location>
</feature>
<dbReference type="RefSeq" id="WP_170021442.1">
    <property type="nucleotide sequence ID" value="NZ_JABCSC020000002.1"/>
</dbReference>
<dbReference type="PANTHER" id="PTHR30273">
    <property type="entry name" value="PERIPLASMIC SIGNAL SENSOR AND SIGMA FACTOR ACTIVATOR FECR-RELATED"/>
    <property type="match status" value="1"/>
</dbReference>
<proteinExistence type="predicted"/>
<dbReference type="Gene3D" id="2.60.120.1440">
    <property type="match status" value="1"/>
</dbReference>
<sequence length="324" mass="34554">MSLKAEQSGGVAVHLEAAAAWYVRLCSGEANATDHAAWQRWHDSSPECRAAWSRVERLQGLLTQAPAQTRRALDAAASGKRRRLAACAGLMLACGLVFLLMRASPEAPVEWLATAQGERRVVKLSDGSRLLLGSATTVGISFDARRRELRLKDGELQVQSGHDPAAGTSPRPLLVVARDGQVRPLGTRFTLQQDESGTTLAVQEHAVELTQPQREASPLRIAAGQAVRFSASAVGVPVASSAADDAWTRGLLVVLDMPLARFTTALAHQSGKTIECDARIAGLRVSGSYLVDQPARSLESVAALHGLRVETTAAGALRLLPRRD</sequence>
<name>A0ABX2IE77_9RHOO</name>
<dbReference type="PANTHER" id="PTHR30273:SF2">
    <property type="entry name" value="PROTEIN FECR"/>
    <property type="match status" value="1"/>
</dbReference>
<evidence type="ECO:0000313" key="3">
    <source>
        <dbReference type="EMBL" id="NSL54949.1"/>
    </source>
</evidence>
<dbReference type="EMBL" id="JABCSC020000002">
    <property type="protein sequence ID" value="NSL54949.1"/>
    <property type="molecule type" value="Genomic_DNA"/>
</dbReference>
<evidence type="ECO:0000259" key="1">
    <source>
        <dbReference type="Pfam" id="PF04773"/>
    </source>
</evidence>
<gene>
    <name evidence="3" type="ORF">HJ583_007930</name>
</gene>
<keyword evidence="4" id="KW-1185">Reference proteome</keyword>
<organism evidence="3 4">
    <name type="scientific">Uliginosibacterium aquaticum</name>
    <dbReference type="NCBI Taxonomy" id="2731212"/>
    <lineage>
        <taxon>Bacteria</taxon>
        <taxon>Pseudomonadati</taxon>
        <taxon>Pseudomonadota</taxon>
        <taxon>Betaproteobacteria</taxon>
        <taxon>Rhodocyclales</taxon>
        <taxon>Zoogloeaceae</taxon>
        <taxon>Uliginosibacterium</taxon>
    </lineage>
</organism>
<dbReference type="Pfam" id="PF16220">
    <property type="entry name" value="DUF4880"/>
    <property type="match status" value="1"/>
</dbReference>
<evidence type="ECO:0000259" key="2">
    <source>
        <dbReference type="Pfam" id="PF16220"/>
    </source>
</evidence>
<dbReference type="InterPro" id="IPR012373">
    <property type="entry name" value="Ferrdict_sens_TM"/>
</dbReference>
<accession>A0ABX2IE77</accession>
<dbReference type="InterPro" id="IPR006860">
    <property type="entry name" value="FecR"/>
</dbReference>
<reference evidence="3 4" key="1">
    <citation type="submission" date="2020-06" db="EMBL/GenBank/DDBJ databases">
        <title>Draft genome of Uliginosibacterium sp. IMCC34675.</title>
        <authorList>
            <person name="Song J."/>
        </authorList>
    </citation>
    <scope>NUCLEOTIDE SEQUENCE [LARGE SCALE GENOMIC DNA]</scope>
    <source>
        <strain evidence="3 4">IMCC34675</strain>
    </source>
</reference>
<feature type="domain" description="FecR protein" evidence="1">
    <location>
        <begin position="112"/>
        <end position="208"/>
    </location>
</feature>
<dbReference type="InterPro" id="IPR032623">
    <property type="entry name" value="FecR_N"/>
</dbReference>
<protein>
    <submittedName>
        <fullName evidence="3">FecR domain-containing protein</fullName>
    </submittedName>
</protein>
<evidence type="ECO:0000313" key="4">
    <source>
        <dbReference type="Proteomes" id="UP000778523"/>
    </source>
</evidence>
<comment type="caution">
    <text evidence="3">The sequence shown here is derived from an EMBL/GenBank/DDBJ whole genome shotgun (WGS) entry which is preliminary data.</text>
</comment>
<dbReference type="Proteomes" id="UP000778523">
    <property type="component" value="Unassembled WGS sequence"/>
</dbReference>
<dbReference type="Pfam" id="PF04773">
    <property type="entry name" value="FecR"/>
    <property type="match status" value="1"/>
</dbReference>
<dbReference type="PIRSF" id="PIRSF018266">
    <property type="entry name" value="FecR"/>
    <property type="match status" value="1"/>
</dbReference>